<dbReference type="PANTHER" id="PTHR10334">
    <property type="entry name" value="CYSTEINE-RICH SECRETORY PROTEIN-RELATED"/>
    <property type="match status" value="1"/>
</dbReference>
<evidence type="ECO:0000313" key="3">
    <source>
        <dbReference type="EMBL" id="ODN01261.1"/>
    </source>
</evidence>
<dbReference type="SUPFAM" id="SSF55797">
    <property type="entry name" value="PR-1-like"/>
    <property type="match status" value="1"/>
</dbReference>
<dbReference type="Pfam" id="PF00188">
    <property type="entry name" value="CAP"/>
    <property type="match status" value="1"/>
</dbReference>
<keyword evidence="1" id="KW-0732">Signal</keyword>
<dbReference type="InterPro" id="IPR034113">
    <property type="entry name" value="SCP_GAPR1-like"/>
</dbReference>
<comment type="caution">
    <text evidence="3">The sequence shown here is derived from an EMBL/GenBank/DDBJ whole genome shotgun (WGS) entry which is preliminary data.</text>
</comment>
<dbReference type="EMBL" id="LJIJ01000164">
    <property type="protein sequence ID" value="ODN01261.1"/>
    <property type="molecule type" value="Genomic_DNA"/>
</dbReference>
<dbReference type="STRING" id="48709.A0A1D2N7Q5"/>
<organism evidence="3 4">
    <name type="scientific">Orchesella cincta</name>
    <name type="common">Springtail</name>
    <name type="synonym">Podura cincta</name>
    <dbReference type="NCBI Taxonomy" id="48709"/>
    <lineage>
        <taxon>Eukaryota</taxon>
        <taxon>Metazoa</taxon>
        <taxon>Ecdysozoa</taxon>
        <taxon>Arthropoda</taxon>
        <taxon>Hexapoda</taxon>
        <taxon>Collembola</taxon>
        <taxon>Entomobryomorpha</taxon>
        <taxon>Entomobryoidea</taxon>
        <taxon>Orchesellidae</taxon>
        <taxon>Orchesellinae</taxon>
        <taxon>Orchesella</taxon>
    </lineage>
</organism>
<dbReference type="OMA" id="KERRAWF"/>
<dbReference type="Gene3D" id="3.40.33.10">
    <property type="entry name" value="CAP"/>
    <property type="match status" value="1"/>
</dbReference>
<dbReference type="InterPro" id="IPR035940">
    <property type="entry name" value="CAP_sf"/>
</dbReference>
<dbReference type="InterPro" id="IPR014044">
    <property type="entry name" value="CAP_dom"/>
</dbReference>
<dbReference type="Proteomes" id="UP000094527">
    <property type="component" value="Unassembled WGS sequence"/>
</dbReference>
<dbReference type="OrthoDB" id="337038at2759"/>
<proteinExistence type="predicted"/>
<protein>
    <submittedName>
        <fullName evidence="3">Golgi-associated plant pathogenesis-related protein 1</fullName>
    </submittedName>
</protein>
<reference evidence="3 4" key="1">
    <citation type="journal article" date="2016" name="Genome Biol. Evol.">
        <title>Gene Family Evolution Reflects Adaptation to Soil Environmental Stressors in the Genome of the Collembolan Orchesella cincta.</title>
        <authorList>
            <person name="Faddeeva-Vakhrusheva A."/>
            <person name="Derks M.F."/>
            <person name="Anvar S.Y."/>
            <person name="Agamennone V."/>
            <person name="Suring W."/>
            <person name="Smit S."/>
            <person name="van Straalen N.M."/>
            <person name="Roelofs D."/>
        </authorList>
    </citation>
    <scope>NUCLEOTIDE SEQUENCE [LARGE SCALE GENOMIC DNA]</scope>
    <source>
        <tissue evidence="3">Mixed pool</tissue>
    </source>
</reference>
<gene>
    <name evidence="3" type="ORF">Ocin01_05424</name>
</gene>
<accession>A0A1D2N7Q5</accession>
<feature type="domain" description="SCP" evidence="2">
    <location>
        <begin position="30"/>
        <end position="172"/>
    </location>
</feature>
<sequence length="182" mass="20045">MKNFISISVLYCLVITVVGQQEVTTNEDTIYQTRALELHNEYRGKHGATPLTVKEDLNKRAKQCAEYYLSKMVFDMSCPFKTSSGENLYAMSGSGGRNSSVMNVNSVTQRAVESWYIKSSTYDFATKKLQPKAGQFTQMVWKGTREFGFGVALGNGVAVAIGLYSPPGNVVGHFNENVGSLI</sequence>
<evidence type="ECO:0000259" key="2">
    <source>
        <dbReference type="SMART" id="SM00198"/>
    </source>
</evidence>
<evidence type="ECO:0000256" key="1">
    <source>
        <dbReference type="SAM" id="SignalP"/>
    </source>
</evidence>
<keyword evidence="4" id="KW-1185">Reference proteome</keyword>
<feature type="chain" id="PRO_5008905172" evidence="1">
    <location>
        <begin position="20"/>
        <end position="182"/>
    </location>
</feature>
<name>A0A1D2N7Q5_ORCCI</name>
<dbReference type="InterPro" id="IPR001283">
    <property type="entry name" value="CRISP-related"/>
</dbReference>
<dbReference type="CDD" id="cd05382">
    <property type="entry name" value="CAP_GAPR1-like"/>
    <property type="match status" value="1"/>
</dbReference>
<feature type="signal peptide" evidence="1">
    <location>
        <begin position="1"/>
        <end position="19"/>
    </location>
</feature>
<dbReference type="SMART" id="SM00198">
    <property type="entry name" value="SCP"/>
    <property type="match status" value="1"/>
</dbReference>
<dbReference type="AlphaFoldDB" id="A0A1D2N7Q5"/>
<evidence type="ECO:0000313" key="4">
    <source>
        <dbReference type="Proteomes" id="UP000094527"/>
    </source>
</evidence>